<comment type="caution">
    <text evidence="1">The sequence shown here is derived from an EMBL/GenBank/DDBJ whole genome shotgun (WGS) entry which is preliminary data.</text>
</comment>
<evidence type="ECO:0000313" key="1">
    <source>
        <dbReference type="EMBL" id="KAK8580761.1"/>
    </source>
</evidence>
<name>A0ABR2FJ33_9ROSI</name>
<evidence type="ECO:0000313" key="2">
    <source>
        <dbReference type="Proteomes" id="UP001472677"/>
    </source>
</evidence>
<organism evidence="1 2">
    <name type="scientific">Hibiscus sabdariffa</name>
    <name type="common">roselle</name>
    <dbReference type="NCBI Taxonomy" id="183260"/>
    <lineage>
        <taxon>Eukaryota</taxon>
        <taxon>Viridiplantae</taxon>
        <taxon>Streptophyta</taxon>
        <taxon>Embryophyta</taxon>
        <taxon>Tracheophyta</taxon>
        <taxon>Spermatophyta</taxon>
        <taxon>Magnoliopsida</taxon>
        <taxon>eudicotyledons</taxon>
        <taxon>Gunneridae</taxon>
        <taxon>Pentapetalae</taxon>
        <taxon>rosids</taxon>
        <taxon>malvids</taxon>
        <taxon>Malvales</taxon>
        <taxon>Malvaceae</taxon>
        <taxon>Malvoideae</taxon>
        <taxon>Hibiscus</taxon>
    </lineage>
</organism>
<dbReference type="Proteomes" id="UP001472677">
    <property type="component" value="Unassembled WGS sequence"/>
</dbReference>
<keyword evidence="2" id="KW-1185">Reference proteome</keyword>
<gene>
    <name evidence="1" type="ORF">V6N12_071013</name>
</gene>
<protein>
    <submittedName>
        <fullName evidence="1">Uncharacterized protein</fullName>
    </submittedName>
</protein>
<accession>A0ABR2FJ33</accession>
<reference evidence="1 2" key="1">
    <citation type="journal article" date="2024" name="G3 (Bethesda)">
        <title>Genome assembly of Hibiscus sabdariffa L. provides insights into metabolisms of medicinal natural products.</title>
        <authorList>
            <person name="Kim T."/>
        </authorList>
    </citation>
    <scope>NUCLEOTIDE SEQUENCE [LARGE SCALE GENOMIC DNA]</scope>
    <source>
        <strain evidence="1">TK-2024</strain>
        <tissue evidence="1">Old leaves</tissue>
    </source>
</reference>
<dbReference type="EMBL" id="JBBPBM010000006">
    <property type="protein sequence ID" value="KAK8580761.1"/>
    <property type="molecule type" value="Genomic_DNA"/>
</dbReference>
<sequence>MFRCRVSTLKHQLMGSEFGILCLQFCVYVEMEGVKAEPEPLHEMPDDIGIIVSICIGNIFYPEGELPMTTYFYMKLPSNIFDTRSVPSNLDVCLLPKTDTYLASSGSKVQIRGQSQVIVPSGINCTKVI</sequence>
<proteinExistence type="predicted"/>